<dbReference type="EMBL" id="JH711573">
    <property type="protein sequence ID" value="EIW86090.1"/>
    <property type="molecule type" value="Genomic_DNA"/>
</dbReference>
<dbReference type="AlphaFoldDB" id="A0A5M3N3V4"/>
<gene>
    <name evidence="2" type="ORF">CONPUDRAFT_133682</name>
</gene>
<evidence type="ECO:0000313" key="2">
    <source>
        <dbReference type="EMBL" id="EIW86090.1"/>
    </source>
</evidence>
<dbReference type="RefSeq" id="XP_007763024.1">
    <property type="nucleotide sequence ID" value="XM_007764834.1"/>
</dbReference>
<sequence>MRTRRHGSTSLSSARRRRHHLSCQRRAHRQHQDQTAHRPPTCSATFPRPPSVGRHTAIG</sequence>
<feature type="region of interest" description="Disordered" evidence="1">
    <location>
        <begin position="1"/>
        <end position="59"/>
    </location>
</feature>
<organism evidence="2 3">
    <name type="scientific">Coniophora puteana (strain RWD-64-598)</name>
    <name type="common">Brown rot fungus</name>
    <dbReference type="NCBI Taxonomy" id="741705"/>
    <lineage>
        <taxon>Eukaryota</taxon>
        <taxon>Fungi</taxon>
        <taxon>Dikarya</taxon>
        <taxon>Basidiomycota</taxon>
        <taxon>Agaricomycotina</taxon>
        <taxon>Agaricomycetes</taxon>
        <taxon>Agaricomycetidae</taxon>
        <taxon>Boletales</taxon>
        <taxon>Coniophorineae</taxon>
        <taxon>Coniophoraceae</taxon>
        <taxon>Coniophora</taxon>
    </lineage>
</organism>
<comment type="caution">
    <text evidence="2">The sequence shown here is derived from an EMBL/GenBank/DDBJ whole genome shotgun (WGS) entry which is preliminary data.</text>
</comment>
<dbReference type="KEGG" id="cput:CONPUDRAFT_133682"/>
<evidence type="ECO:0000256" key="1">
    <source>
        <dbReference type="SAM" id="MobiDB-lite"/>
    </source>
</evidence>
<proteinExistence type="predicted"/>
<name>A0A5M3N3V4_CONPW</name>
<reference evidence="3" key="1">
    <citation type="journal article" date="2012" name="Science">
        <title>The Paleozoic origin of enzymatic lignin decomposition reconstructed from 31 fungal genomes.</title>
        <authorList>
            <person name="Floudas D."/>
            <person name="Binder M."/>
            <person name="Riley R."/>
            <person name="Barry K."/>
            <person name="Blanchette R.A."/>
            <person name="Henrissat B."/>
            <person name="Martinez A.T."/>
            <person name="Otillar R."/>
            <person name="Spatafora J.W."/>
            <person name="Yadav J.S."/>
            <person name="Aerts A."/>
            <person name="Benoit I."/>
            <person name="Boyd A."/>
            <person name="Carlson A."/>
            <person name="Copeland A."/>
            <person name="Coutinho P.M."/>
            <person name="de Vries R.P."/>
            <person name="Ferreira P."/>
            <person name="Findley K."/>
            <person name="Foster B."/>
            <person name="Gaskell J."/>
            <person name="Glotzer D."/>
            <person name="Gorecki P."/>
            <person name="Heitman J."/>
            <person name="Hesse C."/>
            <person name="Hori C."/>
            <person name="Igarashi K."/>
            <person name="Jurgens J.A."/>
            <person name="Kallen N."/>
            <person name="Kersten P."/>
            <person name="Kohler A."/>
            <person name="Kuees U."/>
            <person name="Kumar T.K.A."/>
            <person name="Kuo A."/>
            <person name="LaButti K."/>
            <person name="Larrondo L.F."/>
            <person name="Lindquist E."/>
            <person name="Ling A."/>
            <person name="Lombard V."/>
            <person name="Lucas S."/>
            <person name="Lundell T."/>
            <person name="Martin R."/>
            <person name="McLaughlin D.J."/>
            <person name="Morgenstern I."/>
            <person name="Morin E."/>
            <person name="Murat C."/>
            <person name="Nagy L.G."/>
            <person name="Nolan M."/>
            <person name="Ohm R.A."/>
            <person name="Patyshakuliyeva A."/>
            <person name="Rokas A."/>
            <person name="Ruiz-Duenas F.J."/>
            <person name="Sabat G."/>
            <person name="Salamov A."/>
            <person name="Samejima M."/>
            <person name="Schmutz J."/>
            <person name="Slot J.C."/>
            <person name="St John F."/>
            <person name="Stenlid J."/>
            <person name="Sun H."/>
            <person name="Sun S."/>
            <person name="Syed K."/>
            <person name="Tsang A."/>
            <person name="Wiebenga A."/>
            <person name="Young D."/>
            <person name="Pisabarro A."/>
            <person name="Eastwood D.C."/>
            <person name="Martin F."/>
            <person name="Cullen D."/>
            <person name="Grigoriev I.V."/>
            <person name="Hibbett D.S."/>
        </authorList>
    </citation>
    <scope>NUCLEOTIDE SEQUENCE [LARGE SCALE GENOMIC DNA]</scope>
    <source>
        <strain evidence="3">RWD-64-598 SS2</strain>
    </source>
</reference>
<keyword evidence="3" id="KW-1185">Reference proteome</keyword>
<evidence type="ECO:0000313" key="3">
    <source>
        <dbReference type="Proteomes" id="UP000053558"/>
    </source>
</evidence>
<dbReference type="GeneID" id="19200509"/>
<accession>A0A5M3N3V4</accession>
<feature type="compositionally biased region" description="Basic residues" evidence="1">
    <location>
        <begin position="14"/>
        <end position="29"/>
    </location>
</feature>
<protein>
    <submittedName>
        <fullName evidence="2">Uncharacterized protein</fullName>
    </submittedName>
</protein>
<dbReference type="Proteomes" id="UP000053558">
    <property type="component" value="Unassembled WGS sequence"/>
</dbReference>